<reference evidence="1 2" key="1">
    <citation type="submission" date="2018-07" db="EMBL/GenBank/DDBJ databases">
        <title>Genomic Encyclopedia of Type Strains, Phase III (KMG-III): the genomes of soil and plant-associated and newly described type strains.</title>
        <authorList>
            <person name="Whitman W."/>
        </authorList>
    </citation>
    <scope>NUCLEOTIDE SEQUENCE [LARGE SCALE GENOMIC DNA]</scope>
    <source>
        <strain evidence="1 2">CECT 7506</strain>
    </source>
</reference>
<accession>A0A368VRY8</accession>
<dbReference type="Gene3D" id="2.160.10.10">
    <property type="entry name" value="Hexapeptide repeat proteins"/>
    <property type="match status" value="1"/>
</dbReference>
<dbReference type="SUPFAM" id="SSF51161">
    <property type="entry name" value="Trimeric LpxA-like enzymes"/>
    <property type="match status" value="1"/>
</dbReference>
<dbReference type="EMBL" id="QPJD01000015">
    <property type="protein sequence ID" value="RCW42726.1"/>
    <property type="molecule type" value="Genomic_DNA"/>
</dbReference>
<dbReference type="Pfam" id="PF00132">
    <property type="entry name" value="Hexapep"/>
    <property type="match status" value="1"/>
</dbReference>
<dbReference type="CDD" id="cd04647">
    <property type="entry name" value="LbH_MAT_like"/>
    <property type="match status" value="1"/>
</dbReference>
<dbReference type="PANTHER" id="PTHR23416:SF78">
    <property type="entry name" value="LIPOPOLYSACCHARIDE BIOSYNTHESIS O-ACETYL TRANSFERASE WBBJ-RELATED"/>
    <property type="match status" value="1"/>
</dbReference>
<protein>
    <submittedName>
        <fullName evidence="1">Transferase family hexapeptide repeat protein</fullName>
    </submittedName>
</protein>
<evidence type="ECO:0000313" key="2">
    <source>
        <dbReference type="Proteomes" id="UP000252415"/>
    </source>
</evidence>
<keyword evidence="2" id="KW-1185">Reference proteome</keyword>
<keyword evidence="1" id="KW-0808">Transferase</keyword>
<evidence type="ECO:0000313" key="1">
    <source>
        <dbReference type="EMBL" id="RCW42726.1"/>
    </source>
</evidence>
<sequence length="216" mass="24246">MAVLKKIVSTVFTQFRTRGLLSTVAMNKSHFMGVLRGLFYRLLYFNNIQASLFSIQGNSTIEIFNKRSKISIGKFVFIRKNASIRIDFEGQLLISDKVFINDNCNINCVNKIAIGAYTKIAPNVCINDHDHNYKDGSDEHLLIGEVTIGEHVWIGSNVVILRDTVIGDHAVIAAGSVVKGTVPPHTLFLNKRENKFINFKEHKGLKNTLLQVKESI</sequence>
<dbReference type="GO" id="GO:0016740">
    <property type="term" value="F:transferase activity"/>
    <property type="evidence" value="ECO:0007669"/>
    <property type="project" value="UniProtKB-KW"/>
</dbReference>
<organism evidence="1 2">
    <name type="scientific">Paenibacillus prosopidis</name>
    <dbReference type="NCBI Taxonomy" id="630520"/>
    <lineage>
        <taxon>Bacteria</taxon>
        <taxon>Bacillati</taxon>
        <taxon>Bacillota</taxon>
        <taxon>Bacilli</taxon>
        <taxon>Bacillales</taxon>
        <taxon>Paenibacillaceae</taxon>
        <taxon>Paenibacillus</taxon>
    </lineage>
</organism>
<dbReference type="Proteomes" id="UP000252415">
    <property type="component" value="Unassembled WGS sequence"/>
</dbReference>
<name>A0A368VRY8_9BACL</name>
<comment type="caution">
    <text evidence="1">The sequence shown here is derived from an EMBL/GenBank/DDBJ whole genome shotgun (WGS) entry which is preliminary data.</text>
</comment>
<dbReference type="InterPro" id="IPR051159">
    <property type="entry name" value="Hexapeptide_acetyltransf"/>
</dbReference>
<dbReference type="InterPro" id="IPR011004">
    <property type="entry name" value="Trimer_LpxA-like_sf"/>
</dbReference>
<gene>
    <name evidence="1" type="ORF">DFP97_115159</name>
</gene>
<dbReference type="AlphaFoldDB" id="A0A368VRY8"/>
<dbReference type="RefSeq" id="WP_245976535.1">
    <property type="nucleotide sequence ID" value="NZ_QPJD01000015.1"/>
</dbReference>
<dbReference type="PANTHER" id="PTHR23416">
    <property type="entry name" value="SIALIC ACID SYNTHASE-RELATED"/>
    <property type="match status" value="1"/>
</dbReference>
<proteinExistence type="predicted"/>
<dbReference type="InterPro" id="IPR001451">
    <property type="entry name" value="Hexapep"/>
</dbReference>